<dbReference type="AlphaFoldDB" id="D4Z823"/>
<evidence type="ECO:0000313" key="1">
    <source>
        <dbReference type="EMBL" id="BAI98642.1"/>
    </source>
</evidence>
<dbReference type="Proteomes" id="UP000007753">
    <property type="component" value="Chromosome 2"/>
</dbReference>
<dbReference type="HOGENOM" id="CLU_2398070_0_0_5"/>
<protein>
    <submittedName>
        <fullName evidence="1">Uncharacterized protein</fullName>
    </submittedName>
</protein>
<dbReference type="EMBL" id="AP010804">
    <property type="protein sequence ID" value="BAI98642.1"/>
    <property type="molecule type" value="Genomic_DNA"/>
</dbReference>
<organism evidence="1 2">
    <name type="scientific">Sphingobium indicum (strain DSM 16413 / CCM 7287 / MTCC 6362 / UT26 / NBRC 101211 / UT26S)</name>
    <name type="common">Sphingobium japonicum</name>
    <dbReference type="NCBI Taxonomy" id="452662"/>
    <lineage>
        <taxon>Bacteria</taxon>
        <taxon>Pseudomonadati</taxon>
        <taxon>Pseudomonadota</taxon>
        <taxon>Alphaproteobacteria</taxon>
        <taxon>Sphingomonadales</taxon>
        <taxon>Sphingomonadaceae</taxon>
        <taxon>Sphingobium</taxon>
    </lineage>
</organism>
<dbReference type="STRING" id="452662.SJA_C2-02790"/>
<evidence type="ECO:0000313" key="2">
    <source>
        <dbReference type="Proteomes" id="UP000007753"/>
    </source>
</evidence>
<reference evidence="1 2" key="1">
    <citation type="journal article" date="2010" name="J. Bacteriol.">
        <title>Complete genome sequence of the representative gamma-hexachlorocyclohexane-degrading bacterium Sphingobium japonicum UT26.</title>
        <authorList>
            <person name="Nagata Y."/>
            <person name="Ohtsubo Y."/>
            <person name="Endo R."/>
            <person name="Ichikawa N."/>
            <person name="Ankai A."/>
            <person name="Oguchi A."/>
            <person name="Fukui S."/>
            <person name="Fujita N."/>
            <person name="Tsuda M."/>
        </authorList>
    </citation>
    <scope>NUCLEOTIDE SEQUENCE [LARGE SCALE GENOMIC DNA]</scope>
    <source>
        <strain evidence="2">DSM 16413 / CCM 7287 / MTCC 6362 / UT26 / NBRC 101211 / UT26S</strain>
    </source>
</reference>
<dbReference type="KEGG" id="sjp:SJA_C2-02790"/>
<keyword evidence="2" id="KW-1185">Reference proteome</keyword>
<name>D4Z823_SPHIU</name>
<sequence>MHRSICIGHFHRFVAVCAPIAYATDGMHRIVHVAERSASTGRMSMAFIRDVMRHILGRQMEGVLTAEYAITRPAVGRKAAIMQARLTDFGGVT</sequence>
<accession>D4Z823</accession>
<gene>
    <name evidence="1" type="ordered locus">SJA_C2-02790</name>
</gene>
<proteinExistence type="predicted"/>